<dbReference type="PANTHER" id="PTHR30250">
    <property type="entry name" value="PST FAMILY PREDICTED COLANIC ACID TRANSPORTER"/>
    <property type="match status" value="1"/>
</dbReference>
<evidence type="ECO:0000256" key="6">
    <source>
        <dbReference type="SAM" id="Phobius"/>
    </source>
</evidence>
<feature type="transmembrane region" description="Helical" evidence="6">
    <location>
        <begin position="146"/>
        <end position="166"/>
    </location>
</feature>
<keyword evidence="4 6" id="KW-1133">Transmembrane helix</keyword>
<evidence type="ECO:0000256" key="1">
    <source>
        <dbReference type="ARBA" id="ARBA00004651"/>
    </source>
</evidence>
<keyword evidence="5 6" id="KW-0472">Membrane</keyword>
<keyword evidence="3 6" id="KW-0812">Transmembrane</keyword>
<evidence type="ECO:0000313" key="8">
    <source>
        <dbReference type="Proteomes" id="UP001430193"/>
    </source>
</evidence>
<proteinExistence type="predicted"/>
<dbReference type="RefSeq" id="WP_204631437.1">
    <property type="nucleotide sequence ID" value="NZ_BSOC01000003.1"/>
</dbReference>
<feature type="transmembrane region" description="Helical" evidence="6">
    <location>
        <begin position="215"/>
        <end position="235"/>
    </location>
</feature>
<evidence type="ECO:0000256" key="3">
    <source>
        <dbReference type="ARBA" id="ARBA00022692"/>
    </source>
</evidence>
<dbReference type="Proteomes" id="UP001430193">
    <property type="component" value="Unassembled WGS sequence"/>
</dbReference>
<feature type="transmembrane region" description="Helical" evidence="6">
    <location>
        <begin position="82"/>
        <end position="105"/>
    </location>
</feature>
<evidence type="ECO:0000313" key="7">
    <source>
        <dbReference type="EMBL" id="MBM7129838.1"/>
    </source>
</evidence>
<accession>A0ABS2KG01</accession>
<dbReference type="PANTHER" id="PTHR30250:SF26">
    <property type="entry name" value="PSMA PROTEIN"/>
    <property type="match status" value="1"/>
</dbReference>
<evidence type="ECO:0000256" key="2">
    <source>
        <dbReference type="ARBA" id="ARBA00022475"/>
    </source>
</evidence>
<feature type="transmembrane region" description="Helical" evidence="6">
    <location>
        <begin position="363"/>
        <end position="384"/>
    </location>
</feature>
<evidence type="ECO:0000256" key="5">
    <source>
        <dbReference type="ARBA" id="ARBA00023136"/>
    </source>
</evidence>
<name>A0ABS2KG01_9GAMM</name>
<keyword evidence="2" id="KW-1003">Cell membrane</keyword>
<feature type="transmembrane region" description="Helical" evidence="6">
    <location>
        <begin position="255"/>
        <end position="275"/>
    </location>
</feature>
<feature type="transmembrane region" description="Helical" evidence="6">
    <location>
        <begin position="390"/>
        <end position="406"/>
    </location>
</feature>
<feature type="transmembrane region" description="Helical" evidence="6">
    <location>
        <begin position="117"/>
        <end position="134"/>
    </location>
</feature>
<protein>
    <recommendedName>
        <fullName evidence="9">Membrane protein involved in the export of O-antigen and teichoic acid</fullName>
    </recommendedName>
</protein>
<comment type="subcellular location">
    <subcellularLocation>
        <location evidence="1">Cell membrane</location>
        <topology evidence="1">Multi-pass membrane protein</topology>
    </subcellularLocation>
</comment>
<feature type="transmembrane region" description="Helical" evidence="6">
    <location>
        <begin position="296"/>
        <end position="321"/>
    </location>
</feature>
<sequence>MADLRLRTRSGGQAVLGAIDQAALAAAHFLLGVLVARMGGVMALGQFAFAYSLIVLVNMVHAAAIAEIYSVDPNVAESARRYGTLPLFLTTVSLLLGSIGLIALAGTWSEEMQKATWNIPFVLATALSACYWSVKPFFYRQKRPLAVLGTTVAYALVTLGVTWMGYRMQGAAWQPLWSIAAGASAASIPLWRAIKPPDAECARHLGRYLKATSKYASWGLPAALLIWINSNGYTFVMPLYGDTAQTGGLRAVLNLVAPINTLLVGACTAILPMLADLHRNGDAPGYARAIHRMAAALFGATLLCGLVVAPTSARLIVLIYGEAYVGFADVLRSAAFLPALWVVASVYRSAIRAQANTRDLFKVYAMALLPVGLVLMAVLARYGAAAAVDGMLATQLLIVAGFIYHFRRRMLPTKAGS</sequence>
<feature type="transmembrane region" description="Helical" evidence="6">
    <location>
        <begin position="172"/>
        <end position="194"/>
    </location>
</feature>
<comment type="caution">
    <text evidence="7">The sequence shown here is derived from an EMBL/GenBank/DDBJ whole genome shotgun (WGS) entry which is preliminary data.</text>
</comment>
<dbReference type="InterPro" id="IPR050833">
    <property type="entry name" value="Poly_Biosynth_Transport"/>
</dbReference>
<reference evidence="7" key="1">
    <citation type="submission" date="2020-10" db="EMBL/GenBank/DDBJ databases">
        <title>Phylogeny of dyella-like bacteria.</title>
        <authorList>
            <person name="Fu J."/>
        </authorList>
    </citation>
    <scope>NUCLEOTIDE SEQUENCE</scope>
    <source>
        <strain evidence="7">DHON07</strain>
    </source>
</reference>
<feature type="transmembrane region" description="Helical" evidence="6">
    <location>
        <begin position="333"/>
        <end position="351"/>
    </location>
</feature>
<feature type="transmembrane region" description="Helical" evidence="6">
    <location>
        <begin position="12"/>
        <end position="36"/>
    </location>
</feature>
<feature type="transmembrane region" description="Helical" evidence="6">
    <location>
        <begin position="48"/>
        <end position="70"/>
    </location>
</feature>
<organism evidence="7 8">
    <name type="scientific">Dyella mobilis</name>
    <dbReference type="NCBI Taxonomy" id="1849582"/>
    <lineage>
        <taxon>Bacteria</taxon>
        <taxon>Pseudomonadati</taxon>
        <taxon>Pseudomonadota</taxon>
        <taxon>Gammaproteobacteria</taxon>
        <taxon>Lysobacterales</taxon>
        <taxon>Rhodanobacteraceae</taxon>
        <taxon>Dyella</taxon>
    </lineage>
</organism>
<dbReference type="EMBL" id="JADIKF010000038">
    <property type="protein sequence ID" value="MBM7129838.1"/>
    <property type="molecule type" value="Genomic_DNA"/>
</dbReference>
<gene>
    <name evidence="7" type="ORF">ISS99_09890</name>
</gene>
<evidence type="ECO:0008006" key="9">
    <source>
        <dbReference type="Google" id="ProtNLM"/>
    </source>
</evidence>
<keyword evidence="8" id="KW-1185">Reference proteome</keyword>
<evidence type="ECO:0000256" key="4">
    <source>
        <dbReference type="ARBA" id="ARBA00022989"/>
    </source>
</evidence>